<gene>
    <name evidence="3" type="ORF">LTR77_004827</name>
</gene>
<organism evidence="3 4">
    <name type="scientific">Saxophila tyrrhenica</name>
    <dbReference type="NCBI Taxonomy" id="1690608"/>
    <lineage>
        <taxon>Eukaryota</taxon>
        <taxon>Fungi</taxon>
        <taxon>Dikarya</taxon>
        <taxon>Ascomycota</taxon>
        <taxon>Pezizomycotina</taxon>
        <taxon>Dothideomycetes</taxon>
        <taxon>Dothideomycetidae</taxon>
        <taxon>Mycosphaerellales</taxon>
        <taxon>Extremaceae</taxon>
        <taxon>Saxophila</taxon>
    </lineage>
</organism>
<evidence type="ECO:0000256" key="1">
    <source>
        <dbReference type="SAM" id="Coils"/>
    </source>
</evidence>
<reference evidence="3 4" key="1">
    <citation type="submission" date="2023-08" db="EMBL/GenBank/DDBJ databases">
        <title>Black Yeasts Isolated from many extreme environments.</title>
        <authorList>
            <person name="Coleine C."/>
            <person name="Stajich J.E."/>
            <person name="Selbmann L."/>
        </authorList>
    </citation>
    <scope>NUCLEOTIDE SEQUENCE [LARGE SCALE GENOMIC DNA]</scope>
    <source>
        <strain evidence="3 4">CCFEE 5935</strain>
    </source>
</reference>
<feature type="coiled-coil region" evidence="1">
    <location>
        <begin position="143"/>
        <end position="170"/>
    </location>
</feature>
<feature type="region of interest" description="Disordered" evidence="2">
    <location>
        <begin position="1"/>
        <end position="22"/>
    </location>
</feature>
<keyword evidence="4" id="KW-1185">Reference proteome</keyword>
<dbReference type="RefSeq" id="XP_064659439.1">
    <property type="nucleotide sequence ID" value="XM_064802078.1"/>
</dbReference>
<evidence type="ECO:0000313" key="3">
    <source>
        <dbReference type="EMBL" id="KAK5170241.1"/>
    </source>
</evidence>
<dbReference type="EMBL" id="JAVRRT010000007">
    <property type="protein sequence ID" value="KAK5170241.1"/>
    <property type="molecule type" value="Genomic_DNA"/>
</dbReference>
<dbReference type="Proteomes" id="UP001337655">
    <property type="component" value="Unassembled WGS sequence"/>
</dbReference>
<keyword evidence="1" id="KW-0175">Coiled coil</keyword>
<proteinExistence type="predicted"/>
<sequence length="224" mass="24970">MEEAKIARPPGKSSCRDNKGLVENHSTFSPRVANLIASNRVQSRCVLRLNFGLALRRLYQPEKQYNEGPESLEAGRRKSLRLAKQSSPQILLPDVDIVTSGKELQLHRAANSCDLYDHFRPLAQGKARNKYVRQPAQAIVATVNEVNDNVASASRQLKEKYAQLSELLNQFVGTTLCQDDFYESGDLLALPFDVLEYALDKSDSCSIDTKRCAAYVMRIIPAAA</sequence>
<dbReference type="AlphaFoldDB" id="A0AAV9PAB4"/>
<name>A0AAV9PAB4_9PEZI</name>
<comment type="caution">
    <text evidence="3">The sequence shown here is derived from an EMBL/GenBank/DDBJ whole genome shotgun (WGS) entry which is preliminary data.</text>
</comment>
<evidence type="ECO:0000313" key="4">
    <source>
        <dbReference type="Proteomes" id="UP001337655"/>
    </source>
</evidence>
<dbReference type="GeneID" id="89926171"/>
<protein>
    <submittedName>
        <fullName evidence="3">Uncharacterized protein</fullName>
    </submittedName>
</protein>
<evidence type="ECO:0000256" key="2">
    <source>
        <dbReference type="SAM" id="MobiDB-lite"/>
    </source>
</evidence>
<accession>A0AAV9PAB4</accession>